<proteinExistence type="predicted"/>
<evidence type="ECO:0000313" key="2">
    <source>
        <dbReference type="EMBL" id="QVL33817.1"/>
    </source>
</evidence>
<dbReference type="PANTHER" id="PTHR33498">
    <property type="entry name" value="TRANSPOSASE FOR INSERTION SEQUENCE ELEMENT IS1557"/>
    <property type="match status" value="1"/>
</dbReference>
<evidence type="ECO:0000259" key="1">
    <source>
        <dbReference type="Pfam" id="PF01610"/>
    </source>
</evidence>
<name>A0A8E6EWI1_9BACT</name>
<dbReference type="EMBL" id="CP074694">
    <property type="protein sequence ID" value="QVL33817.1"/>
    <property type="molecule type" value="Genomic_DNA"/>
</dbReference>
<dbReference type="InterPro" id="IPR002560">
    <property type="entry name" value="Transposase_DDE"/>
</dbReference>
<dbReference type="AlphaFoldDB" id="A0A8E6EWI1"/>
<dbReference type="PANTHER" id="PTHR33498:SF1">
    <property type="entry name" value="TRANSPOSASE FOR INSERTION SEQUENCE ELEMENT IS1557"/>
    <property type="match status" value="1"/>
</dbReference>
<dbReference type="Pfam" id="PF01610">
    <property type="entry name" value="DDE_Tnp_ISL3"/>
    <property type="match status" value="1"/>
</dbReference>
<keyword evidence="3" id="KW-1185">Reference proteome</keyword>
<feature type="domain" description="Transposase IS204/IS1001/IS1096/IS1165 DDE" evidence="1">
    <location>
        <begin position="42"/>
        <end position="119"/>
    </location>
</feature>
<evidence type="ECO:0000313" key="3">
    <source>
        <dbReference type="Proteomes" id="UP000676194"/>
    </source>
</evidence>
<dbReference type="RefSeq" id="WP_213498799.1">
    <property type="nucleotide sequence ID" value="NZ_CP074694.1"/>
</dbReference>
<protein>
    <submittedName>
        <fullName evidence="2">Transposase</fullName>
    </submittedName>
</protein>
<gene>
    <name evidence="2" type="ORF">KIH39_07895</name>
</gene>
<sequence length="123" mass="13665">MNLLQKSETRSEEGKRILEIMHSAGSEFQGPIDLTLAFATLLRGKQESAFSEGLQKVEASTVLELKRFAQSLRNDEAAVRAAVTLPWSNGQEEGQVNRLKSIKRAMFGRAKFDLLKARVICNG</sequence>
<dbReference type="InterPro" id="IPR047951">
    <property type="entry name" value="Transpos_ISL3"/>
</dbReference>
<dbReference type="Proteomes" id="UP000676194">
    <property type="component" value="Chromosome"/>
</dbReference>
<reference evidence="2" key="1">
    <citation type="submission" date="2021-05" db="EMBL/GenBank/DDBJ databases">
        <title>Complete genome sequence of the cellulolytic planctomycete Telmatocola sphagniphila SP2T and characterization of the first cellulase from planctomycetes.</title>
        <authorList>
            <person name="Rakitin A.L."/>
            <person name="Beletsky A.V."/>
            <person name="Naumoff D.G."/>
            <person name="Kulichevskaya I.S."/>
            <person name="Mardanov A.V."/>
            <person name="Ravin N.V."/>
            <person name="Dedysh S.N."/>
        </authorList>
    </citation>
    <scope>NUCLEOTIDE SEQUENCE</scope>
    <source>
        <strain evidence="2">SP2T</strain>
    </source>
</reference>
<accession>A0A8E6EWI1</accession>
<organism evidence="2 3">
    <name type="scientific">Telmatocola sphagniphila</name>
    <dbReference type="NCBI Taxonomy" id="1123043"/>
    <lineage>
        <taxon>Bacteria</taxon>
        <taxon>Pseudomonadati</taxon>
        <taxon>Planctomycetota</taxon>
        <taxon>Planctomycetia</taxon>
        <taxon>Gemmatales</taxon>
        <taxon>Gemmataceae</taxon>
    </lineage>
</organism>
<dbReference type="KEGG" id="tsph:KIH39_07895"/>